<organism evidence="6 7">
    <name type="scientific">Micromonospora yangpuensis</name>
    <dbReference type="NCBI Taxonomy" id="683228"/>
    <lineage>
        <taxon>Bacteria</taxon>
        <taxon>Bacillati</taxon>
        <taxon>Actinomycetota</taxon>
        <taxon>Actinomycetes</taxon>
        <taxon>Micromonosporales</taxon>
        <taxon>Micromonosporaceae</taxon>
        <taxon>Micromonospora</taxon>
    </lineage>
</organism>
<gene>
    <name evidence="6" type="ORF">GA0070617_1003</name>
</gene>
<evidence type="ECO:0000313" key="7">
    <source>
        <dbReference type="Proteomes" id="UP000198937"/>
    </source>
</evidence>
<dbReference type="InterPro" id="IPR036388">
    <property type="entry name" value="WH-like_DNA-bd_sf"/>
</dbReference>
<dbReference type="InterPro" id="IPR051677">
    <property type="entry name" value="AfsR-DnrI-RedD_regulator"/>
</dbReference>
<dbReference type="Gene3D" id="1.25.40.10">
    <property type="entry name" value="Tetratricopeptide repeat domain"/>
    <property type="match status" value="1"/>
</dbReference>
<dbReference type="OrthoDB" id="8444614at2"/>
<dbReference type="SMART" id="SM01043">
    <property type="entry name" value="BTAD"/>
    <property type="match status" value="1"/>
</dbReference>
<evidence type="ECO:0000256" key="3">
    <source>
        <dbReference type="SAM" id="MobiDB-lite"/>
    </source>
</evidence>
<protein>
    <submittedName>
        <fullName evidence="6">Transcriptional activator domain-containing protein</fullName>
    </submittedName>
</protein>
<dbReference type="Proteomes" id="UP000198937">
    <property type="component" value="Unassembled WGS sequence"/>
</dbReference>
<keyword evidence="4" id="KW-1133">Transmembrane helix</keyword>
<proteinExistence type="predicted"/>
<dbReference type="PANTHER" id="PTHR35807">
    <property type="entry name" value="TRANSCRIPTIONAL REGULATOR REDD-RELATED"/>
    <property type="match status" value="1"/>
</dbReference>
<dbReference type="InterPro" id="IPR005158">
    <property type="entry name" value="BTAD"/>
</dbReference>
<evidence type="ECO:0000256" key="2">
    <source>
        <dbReference type="ARBA" id="ARBA00023163"/>
    </source>
</evidence>
<feature type="region of interest" description="Disordered" evidence="3">
    <location>
        <begin position="366"/>
        <end position="393"/>
    </location>
</feature>
<evidence type="ECO:0000256" key="4">
    <source>
        <dbReference type="SAM" id="Phobius"/>
    </source>
</evidence>
<keyword evidence="7" id="KW-1185">Reference proteome</keyword>
<dbReference type="GO" id="GO:0006355">
    <property type="term" value="P:regulation of DNA-templated transcription"/>
    <property type="evidence" value="ECO:0007669"/>
    <property type="project" value="InterPro"/>
</dbReference>
<dbReference type="STRING" id="683228.GA0070617_1003"/>
<dbReference type="Gene3D" id="1.10.10.10">
    <property type="entry name" value="Winged helix-like DNA-binding domain superfamily/Winged helix DNA-binding domain"/>
    <property type="match status" value="1"/>
</dbReference>
<evidence type="ECO:0000259" key="5">
    <source>
        <dbReference type="SMART" id="SM01043"/>
    </source>
</evidence>
<dbReference type="InterPro" id="IPR016032">
    <property type="entry name" value="Sig_transdc_resp-reg_C-effctor"/>
</dbReference>
<dbReference type="SUPFAM" id="SSF46894">
    <property type="entry name" value="C-terminal effector domain of the bipartite response regulators"/>
    <property type="match status" value="1"/>
</dbReference>
<feature type="domain" description="Bacterial transcriptional activator" evidence="5">
    <location>
        <begin position="491"/>
        <end position="616"/>
    </location>
</feature>
<name>A0A1C6U4L1_9ACTN</name>
<evidence type="ECO:0000313" key="6">
    <source>
        <dbReference type="EMBL" id="SCL48863.1"/>
    </source>
</evidence>
<dbReference type="AlphaFoldDB" id="A0A1C6U4L1"/>
<keyword evidence="4" id="KW-0812">Transmembrane</keyword>
<dbReference type="RefSeq" id="WP_091434364.1">
    <property type="nucleotide sequence ID" value="NZ_BMMJ01000001.1"/>
</dbReference>
<keyword evidence="2" id="KW-0804">Transcription</keyword>
<dbReference type="EMBL" id="FMIA01000002">
    <property type="protein sequence ID" value="SCL48863.1"/>
    <property type="molecule type" value="Genomic_DNA"/>
</dbReference>
<dbReference type="GO" id="GO:0003677">
    <property type="term" value="F:DNA binding"/>
    <property type="evidence" value="ECO:0007669"/>
    <property type="project" value="InterPro"/>
</dbReference>
<feature type="transmembrane region" description="Helical" evidence="4">
    <location>
        <begin position="54"/>
        <end position="81"/>
    </location>
</feature>
<dbReference type="InterPro" id="IPR011990">
    <property type="entry name" value="TPR-like_helical_dom_sf"/>
</dbReference>
<keyword evidence="1" id="KW-0805">Transcription regulation</keyword>
<evidence type="ECO:0000256" key="1">
    <source>
        <dbReference type="ARBA" id="ARBA00023015"/>
    </source>
</evidence>
<dbReference type="PANTHER" id="PTHR35807:SF1">
    <property type="entry name" value="TRANSCRIPTIONAL REGULATOR REDD"/>
    <property type="match status" value="1"/>
</dbReference>
<sequence>MRWPRQIASAAGILAILTGPPAVLVYGIGWPLPARPDRQQWEQWISQPLTEDTMMAGLVLLAWALWLLTATITLHTTAVRAKATIRRLRRMPLPTPMQATATGMAGAAALWTPTTTVTIDEPAAPTTSTGDLHHPTRTAQSGIDVPGGWIPTHTADQIAAAGALVWLRRRRAYQPPPAPRDDRDLTPLPPTVTAVQATLATNPTPPDHEPAVEFPLGGIGLNGPGAADAARGILITTLLQALRPTEHPTTVLVTSRPDLTTLLGNQPLALDGLPGLHITDTPDQALTALSRPDQLPGPPTLLTHTPTDPTTAARLHTALTGTRAVLIGTWGHGTGWRVEPDGHTERGRLCVLTTTAARDLLTVLTPTPAASPPVAVPPQRPPQPPPPRPPARRPLRLRVLGDITLHADNEPVPIRRSAALQILVALAVHPEGLTARALATTIWPGLPPHTVTRRLYTTLSDLRTTITTTGQPDPITHTNDRYHLHHQHTDVDLWHLNAAITHATAALTNQDHAHQAVIDHYTGDLATGHTWPWLDPTRETLRRHLIDAHTTLAHHTPDPQARLRRLQDALRLDPYNEHLHDLAADTLTTLGDHHTANALLTRYRQRLTDAGLASARHGTSPTGFVV</sequence>
<accession>A0A1C6U4L1</accession>
<feature type="compositionally biased region" description="Pro residues" evidence="3">
    <location>
        <begin position="369"/>
        <end position="389"/>
    </location>
</feature>
<keyword evidence="4" id="KW-0472">Membrane</keyword>
<reference evidence="6 7" key="1">
    <citation type="submission" date="2016-06" db="EMBL/GenBank/DDBJ databases">
        <authorList>
            <person name="Kjaerup R.B."/>
            <person name="Dalgaard T.S."/>
            <person name="Juul-Madsen H.R."/>
        </authorList>
    </citation>
    <scope>NUCLEOTIDE SEQUENCE [LARGE SCALE GENOMIC DNA]</scope>
    <source>
        <strain evidence="6 7">DSM 45577</strain>
    </source>
</reference>